<dbReference type="EMBL" id="CP047898">
    <property type="protein sequence ID" value="QHK18666.1"/>
    <property type="molecule type" value="Genomic_DNA"/>
</dbReference>
<dbReference type="SUPFAM" id="SSF63825">
    <property type="entry name" value="YWTD domain"/>
    <property type="match status" value="2"/>
</dbReference>
<reference evidence="2 3" key="1">
    <citation type="submission" date="2020-01" db="EMBL/GenBank/DDBJ databases">
        <title>Pseudarthrobacter psychrotolerans sp. nov., isolated from antarctic soil.</title>
        <authorList>
            <person name="Shin Y."/>
            <person name="Park W."/>
        </authorList>
    </citation>
    <scope>NUCLEOTIDE SEQUENCE [LARGE SCALE GENOMIC DNA]</scope>
    <source>
        <strain evidence="2 3">YJ56</strain>
    </source>
</reference>
<name>A0A6P1NEF8_9MICC</name>
<protein>
    <submittedName>
        <fullName evidence="2">ScyD/ScyE family protein</fullName>
    </submittedName>
</protein>
<dbReference type="PANTHER" id="PTHR40274:SF3">
    <property type="entry name" value="VIRGINIAMYCIN B LYASE"/>
    <property type="match status" value="1"/>
</dbReference>
<dbReference type="KEGG" id="psey:GU243_01495"/>
<evidence type="ECO:0000313" key="3">
    <source>
        <dbReference type="Proteomes" id="UP000464186"/>
    </source>
</evidence>
<gene>
    <name evidence="2" type="ORF">GU243_01495</name>
</gene>
<sequence length="370" mass="38418">MKKKFSLVACLAAAALVIPVGPAAAGHPSPEPKILANGLVTPLSLTVGRDGSVLVTQNFVGKLDRVEEDGKLTNVYTKADWDVGGVETTRGTTYFVESVGAGGGNPDALEGYLKSIDRSGDVHTIADLASHERTHNPDGDQEYGFGSDVSADCLKDWPVFPPARYTGAVDSHPYATAVKGSTVYVADAGANAILEVDVDSGDVSTVAVLPPRPAVVPAGTRIPIDMAGGTVEVPACVVGHEYAFEPVPTDVEIGPDGWLYVSSLPGGPEDPSLGARGAIFRVNPWTGTTRLWAEDILSPTGIAVSDNGDVYAASMFGNEIVKIDARTREASQFLAVDGPAAVELSGKTLYATAGFSFGQPTGTVLKAHIK</sequence>
<proteinExistence type="predicted"/>
<accession>A0A6P1NEF8</accession>
<dbReference type="Gene3D" id="2.120.10.30">
    <property type="entry name" value="TolB, C-terminal domain"/>
    <property type="match status" value="1"/>
</dbReference>
<organism evidence="2 3">
    <name type="scientific">Pseudarthrobacter psychrotolerans</name>
    <dbReference type="NCBI Taxonomy" id="2697569"/>
    <lineage>
        <taxon>Bacteria</taxon>
        <taxon>Bacillati</taxon>
        <taxon>Actinomycetota</taxon>
        <taxon>Actinomycetes</taxon>
        <taxon>Micrococcales</taxon>
        <taxon>Micrococcaceae</taxon>
        <taxon>Pseudarthrobacter</taxon>
    </lineage>
</organism>
<dbReference type="AlphaFoldDB" id="A0A6P1NEF8"/>
<keyword evidence="1" id="KW-0732">Signal</keyword>
<dbReference type="Proteomes" id="UP000464186">
    <property type="component" value="Chromosome"/>
</dbReference>
<keyword evidence="3" id="KW-1185">Reference proteome</keyword>
<dbReference type="PANTHER" id="PTHR40274">
    <property type="entry name" value="VIRGINIAMYCIN B LYASE"/>
    <property type="match status" value="1"/>
</dbReference>
<feature type="chain" id="PRO_5026717561" evidence="1">
    <location>
        <begin position="26"/>
        <end position="370"/>
    </location>
</feature>
<dbReference type="InterPro" id="IPR048031">
    <property type="entry name" value="ScyD/ScyE-like"/>
</dbReference>
<dbReference type="NCBIfam" id="NF033206">
    <property type="entry name" value="ScyE_fam"/>
    <property type="match status" value="1"/>
</dbReference>
<dbReference type="InterPro" id="IPR051344">
    <property type="entry name" value="Vgb"/>
</dbReference>
<evidence type="ECO:0000313" key="2">
    <source>
        <dbReference type="EMBL" id="QHK18666.1"/>
    </source>
</evidence>
<feature type="signal peptide" evidence="1">
    <location>
        <begin position="1"/>
        <end position="25"/>
    </location>
</feature>
<evidence type="ECO:0000256" key="1">
    <source>
        <dbReference type="SAM" id="SignalP"/>
    </source>
</evidence>
<dbReference type="InterPro" id="IPR011042">
    <property type="entry name" value="6-blade_b-propeller_TolB-like"/>
</dbReference>